<dbReference type="Pfam" id="PF22936">
    <property type="entry name" value="Pol_BBD"/>
    <property type="match status" value="1"/>
</dbReference>
<feature type="domain" description="Reverse transcriptase Ty1/copia-type" evidence="3">
    <location>
        <begin position="457"/>
        <end position="578"/>
    </location>
</feature>
<dbReference type="InterPro" id="IPR043502">
    <property type="entry name" value="DNA/RNA_pol_sf"/>
</dbReference>
<feature type="compositionally biased region" description="Polar residues" evidence="2">
    <location>
        <begin position="152"/>
        <end position="167"/>
    </location>
</feature>
<evidence type="ECO:0000313" key="5">
    <source>
        <dbReference type="EMBL" id="RVW30012.1"/>
    </source>
</evidence>
<feature type="domain" description="Retrovirus-related Pol polyprotein from transposon TNT 1-94-like beta-barrel" evidence="4">
    <location>
        <begin position="246"/>
        <end position="287"/>
    </location>
</feature>
<evidence type="ECO:0000259" key="4">
    <source>
        <dbReference type="Pfam" id="PF22936"/>
    </source>
</evidence>
<keyword evidence="1" id="KW-0064">Aspartyl protease</keyword>
<dbReference type="InterPro" id="IPR013103">
    <property type="entry name" value="RVT_2"/>
</dbReference>
<name>A0A438D3L7_VITVI</name>
<dbReference type="AlphaFoldDB" id="A0A438D3L7"/>
<dbReference type="CDD" id="cd09272">
    <property type="entry name" value="RNase_HI_RT_Ty1"/>
    <property type="match status" value="1"/>
</dbReference>
<dbReference type="Pfam" id="PF07727">
    <property type="entry name" value="RVT_2"/>
    <property type="match status" value="1"/>
</dbReference>
<dbReference type="PANTHER" id="PTHR11439">
    <property type="entry name" value="GAG-POL-RELATED RETROTRANSPOSON"/>
    <property type="match status" value="1"/>
</dbReference>
<dbReference type="PANTHER" id="PTHR11439:SF485">
    <property type="entry name" value="REVERSE TRANSCRIPTASE TY1_COPIA-TYPE DOMAIN-CONTAINING PROTEIN"/>
    <property type="match status" value="1"/>
</dbReference>
<dbReference type="InterPro" id="IPR054722">
    <property type="entry name" value="PolX-like_BBD"/>
</dbReference>
<feature type="region of interest" description="Disordered" evidence="2">
    <location>
        <begin position="152"/>
        <end position="181"/>
    </location>
</feature>
<sequence>MATKSSAFSSVISGSPMITLEKLVGSENYLSWPTSVELWFMGQGYEDHLVTQEVDIPEVTSSIVNVRQQDMDLSTYIGQIASLKEEFLTVMPLTTNIGDQRIQIDKFFMVLTLIGLRPDLETVRDQILGSSSVPSLDDVFARLLRISSTQTLPSDNTSNSSVLVSQTNSRGGRSGNRGRGQRPHCTYAISLATLVIGVISYMGDLPALPTWPSHLILSRLSLPVPPHLMTGNASTCLTHTSSLGPWILDSGASDHISGNKDLFFSITTTSALPTVTLANGSQTMAKGPEYGEDDWHRTRLGHLVYPSSRKWSLVFIFVVACVTNFLPEPQNASSWDIPDFKRVIVVIPLRLIATFSPLIAFSPTQVYHRRHRVTLPPSLAVVPVDSPPIPSASPAPALPPFADLPIALRKGWRQAMVDEMAVLHSNGTWDLVVLPSGKSTIGCRWVYTVKVGPDGQIAFVRLLLSMAAMRSWPLYQLDIKNVFLHGDLAEEVYMEQPPGFVAQGESGLACRLRRSLYGLKQSPRAWFSRFSSVVQEFGMFRSTADHFVFYHHNFSGQCIYLVVYVDDIVITGSDQNGIEIAQSSSDVVLSQRKYALDILEETGMLDCKPVDTPMDPNVKLIPGQGEPLGDPGRYRRLVGKLNYLTITRPDISFPVSVVSQFLRSPCDSHWDAVIRILRFIKSTLSQDRRSTSGYCVFIGGNLISWKSKKQDVVARSSAEAEYRAMALATCELIWLKHLLRELRFGKDEQMKLICDNQAALHIASNPSLP</sequence>
<gene>
    <name evidence="5" type="primary">RE2_640</name>
    <name evidence="5" type="ORF">CK203_089849</name>
</gene>
<dbReference type="SUPFAM" id="SSF56672">
    <property type="entry name" value="DNA/RNA polymerases"/>
    <property type="match status" value="1"/>
</dbReference>
<accession>A0A438D3L7</accession>
<proteinExistence type="predicted"/>
<keyword evidence="1" id="KW-0378">Hydrolase</keyword>
<protein>
    <submittedName>
        <fullName evidence="5">Retrovirus-related Pol polyprotein from transposon RE2</fullName>
    </submittedName>
</protein>
<dbReference type="GO" id="GO:0004190">
    <property type="term" value="F:aspartic-type endopeptidase activity"/>
    <property type="evidence" value="ECO:0007669"/>
    <property type="project" value="UniProtKB-KW"/>
</dbReference>
<keyword evidence="1" id="KW-0645">Protease</keyword>
<evidence type="ECO:0000256" key="1">
    <source>
        <dbReference type="ARBA" id="ARBA00022750"/>
    </source>
</evidence>
<comment type="caution">
    <text evidence="5">The sequence shown here is derived from an EMBL/GenBank/DDBJ whole genome shotgun (WGS) entry which is preliminary data.</text>
</comment>
<evidence type="ECO:0000256" key="2">
    <source>
        <dbReference type="SAM" id="MobiDB-lite"/>
    </source>
</evidence>
<dbReference type="Proteomes" id="UP000288805">
    <property type="component" value="Unassembled WGS sequence"/>
</dbReference>
<reference evidence="5 6" key="1">
    <citation type="journal article" date="2018" name="PLoS Genet.">
        <title>Population sequencing reveals clonal diversity and ancestral inbreeding in the grapevine cultivar Chardonnay.</title>
        <authorList>
            <person name="Roach M.J."/>
            <person name="Johnson D.L."/>
            <person name="Bohlmann J."/>
            <person name="van Vuuren H.J."/>
            <person name="Jones S.J."/>
            <person name="Pretorius I.S."/>
            <person name="Schmidt S.A."/>
            <person name="Borneman A.R."/>
        </authorList>
    </citation>
    <scope>NUCLEOTIDE SEQUENCE [LARGE SCALE GENOMIC DNA]</scope>
    <source>
        <strain evidence="6">cv. Chardonnay</strain>
        <tissue evidence="5">Leaf</tissue>
    </source>
</reference>
<dbReference type="EMBL" id="QGNW01001817">
    <property type="protein sequence ID" value="RVW30012.1"/>
    <property type="molecule type" value="Genomic_DNA"/>
</dbReference>
<evidence type="ECO:0000313" key="6">
    <source>
        <dbReference type="Proteomes" id="UP000288805"/>
    </source>
</evidence>
<organism evidence="5 6">
    <name type="scientific">Vitis vinifera</name>
    <name type="common">Grape</name>
    <dbReference type="NCBI Taxonomy" id="29760"/>
    <lineage>
        <taxon>Eukaryota</taxon>
        <taxon>Viridiplantae</taxon>
        <taxon>Streptophyta</taxon>
        <taxon>Embryophyta</taxon>
        <taxon>Tracheophyta</taxon>
        <taxon>Spermatophyta</taxon>
        <taxon>Magnoliopsida</taxon>
        <taxon>eudicotyledons</taxon>
        <taxon>Gunneridae</taxon>
        <taxon>Pentapetalae</taxon>
        <taxon>rosids</taxon>
        <taxon>Vitales</taxon>
        <taxon>Vitaceae</taxon>
        <taxon>Viteae</taxon>
        <taxon>Vitis</taxon>
    </lineage>
</organism>
<evidence type="ECO:0000259" key="3">
    <source>
        <dbReference type="Pfam" id="PF07727"/>
    </source>
</evidence>